<accession>F8AJ69</accession>
<gene>
    <name evidence="1" type="ordered locus">PYCH_08250</name>
</gene>
<reference evidence="1 2" key="1">
    <citation type="journal article" date="2011" name="J. Bacteriol.">
        <title>Complete genome sequence of the obligate piezophilic hyperthermophilic archaeon Pyrococcus yayanosii CH1.</title>
        <authorList>
            <person name="Jun X."/>
            <person name="Lupeng L."/>
            <person name="Minjuan X."/>
            <person name="Oger P."/>
            <person name="Fengping W."/>
            <person name="Jebbar M."/>
            <person name="Xiang X."/>
        </authorList>
    </citation>
    <scope>NUCLEOTIDE SEQUENCE [LARGE SCALE GENOMIC DNA]</scope>
    <source>
        <strain evidence="2">CH1 / JCM 16557</strain>
    </source>
</reference>
<dbReference type="KEGG" id="pya:PYCH_08250"/>
<dbReference type="Gene3D" id="3.40.50.11570">
    <property type="entry name" value="Protein of unknown function DUF257"/>
    <property type="match status" value="1"/>
</dbReference>
<dbReference type="AlphaFoldDB" id="F8AJ69"/>
<dbReference type="Proteomes" id="UP000008386">
    <property type="component" value="Chromosome"/>
</dbReference>
<keyword evidence="2" id="KW-1185">Reference proteome</keyword>
<evidence type="ECO:0000313" key="2">
    <source>
        <dbReference type="Proteomes" id="UP000008386"/>
    </source>
</evidence>
<organism evidence="1 2">
    <name type="scientific">Pyrococcus yayanosii (strain CH1 / JCM 16557)</name>
    <dbReference type="NCBI Taxonomy" id="529709"/>
    <lineage>
        <taxon>Archaea</taxon>
        <taxon>Methanobacteriati</taxon>
        <taxon>Methanobacteriota</taxon>
        <taxon>Thermococci</taxon>
        <taxon>Thermococcales</taxon>
        <taxon>Thermococcaceae</taxon>
        <taxon>Pyrococcus</taxon>
    </lineage>
</organism>
<dbReference type="Pfam" id="PF03192">
    <property type="entry name" value="DUF257"/>
    <property type="match status" value="1"/>
</dbReference>
<dbReference type="InterPro" id="IPR005489">
    <property type="entry name" value="DUF257"/>
</dbReference>
<dbReference type="STRING" id="529709.PYCH_08250"/>
<dbReference type="EMBL" id="CP002779">
    <property type="protein sequence ID" value="AEH24510.1"/>
    <property type="molecule type" value="Genomic_DNA"/>
</dbReference>
<name>F8AJ69_PYRYC</name>
<protein>
    <submittedName>
        <fullName evidence="1">Biotin synthetase</fullName>
    </submittedName>
</protein>
<sequence length="205" mass="22909">MMLPGQVGKIIMDKIRNGDVVLIEYPSTFPSHRLLWETLIPELAEGFDIVIDDFFGVGDLLFRAYIRRITAEEYKKIMDIVGSVKVVKIGPGKVSYGRLVEEIPLTYDVSEFIKLYYPSIRKVISKASKKVVFITVGLSEYLYFGGDKALQTILFSRSSLPIEDWTSIYLLNTSLVPAQALAALEEISPLIISSEPSGKVVIKKG</sequence>
<dbReference type="HOGENOM" id="CLU_1340770_0_0_2"/>
<evidence type="ECO:0000313" key="1">
    <source>
        <dbReference type="EMBL" id="AEH24510.1"/>
    </source>
</evidence>
<proteinExistence type="predicted"/>
<dbReference type="eggNOG" id="arCOG03793">
    <property type="taxonomic scope" value="Archaea"/>
</dbReference>